<dbReference type="EMBL" id="BAAAUV010000007">
    <property type="protein sequence ID" value="GAA3212324.1"/>
    <property type="molecule type" value="Genomic_DNA"/>
</dbReference>
<dbReference type="Proteomes" id="UP001501237">
    <property type="component" value="Unassembled WGS sequence"/>
</dbReference>
<evidence type="ECO:0000313" key="2">
    <source>
        <dbReference type="EMBL" id="GAA3212324.1"/>
    </source>
</evidence>
<sequence>MLNVPLAPRERSLSESTAAMLAMLAAVVLVAANVADFLSGDRATATVAWVDGLGFHQVLPMLVAACLMPVRSLFPLGAAITIGYGPLRALDAAGRIEAIARGGHEEFALGAGLALIAGALLLCATGCSVAALAGHGELRRSRRWAVLWAAAGGLLALVQLVGLWLPWTRVSVEMTRDERRVVKAHECCTMFTSDGTLSSNVLTVAGTVLAAVVLTLALCLLSRAAAAGMIIGVGAFYLRDVLASGSTWLMARVAQKEVLAEMGAGPEELEKYRPEVSVTLLPGMWISTAGVGLIVLAAVARTVTRAAPEEPPEELTGPVIDPYGIERPHPGVEVISSPGQRWNRPH</sequence>
<evidence type="ECO:0000313" key="3">
    <source>
        <dbReference type="Proteomes" id="UP001501237"/>
    </source>
</evidence>
<feature type="transmembrane region" description="Helical" evidence="1">
    <location>
        <begin position="228"/>
        <end position="251"/>
    </location>
</feature>
<keyword evidence="1" id="KW-1133">Transmembrane helix</keyword>
<dbReference type="RefSeq" id="WP_344828678.1">
    <property type="nucleotide sequence ID" value="NZ_BAAAUV010000007.1"/>
</dbReference>
<feature type="transmembrane region" description="Helical" evidence="1">
    <location>
        <begin position="59"/>
        <end position="87"/>
    </location>
</feature>
<organism evidence="2 3">
    <name type="scientific">Actinocorallia longicatena</name>
    <dbReference type="NCBI Taxonomy" id="111803"/>
    <lineage>
        <taxon>Bacteria</taxon>
        <taxon>Bacillati</taxon>
        <taxon>Actinomycetota</taxon>
        <taxon>Actinomycetes</taxon>
        <taxon>Streptosporangiales</taxon>
        <taxon>Thermomonosporaceae</taxon>
        <taxon>Actinocorallia</taxon>
    </lineage>
</organism>
<comment type="caution">
    <text evidence="2">The sequence shown here is derived from an EMBL/GenBank/DDBJ whole genome shotgun (WGS) entry which is preliminary data.</text>
</comment>
<feature type="transmembrane region" description="Helical" evidence="1">
    <location>
        <begin position="20"/>
        <end position="38"/>
    </location>
</feature>
<protein>
    <submittedName>
        <fullName evidence="2">Uncharacterized protein</fullName>
    </submittedName>
</protein>
<feature type="transmembrane region" description="Helical" evidence="1">
    <location>
        <begin position="201"/>
        <end position="221"/>
    </location>
</feature>
<gene>
    <name evidence="2" type="ORF">GCM10010468_31590</name>
</gene>
<keyword evidence="1" id="KW-0472">Membrane</keyword>
<feature type="transmembrane region" description="Helical" evidence="1">
    <location>
        <begin position="145"/>
        <end position="167"/>
    </location>
</feature>
<evidence type="ECO:0000256" key="1">
    <source>
        <dbReference type="SAM" id="Phobius"/>
    </source>
</evidence>
<reference evidence="3" key="1">
    <citation type="journal article" date="2019" name="Int. J. Syst. Evol. Microbiol.">
        <title>The Global Catalogue of Microorganisms (GCM) 10K type strain sequencing project: providing services to taxonomists for standard genome sequencing and annotation.</title>
        <authorList>
            <consortium name="The Broad Institute Genomics Platform"/>
            <consortium name="The Broad Institute Genome Sequencing Center for Infectious Disease"/>
            <person name="Wu L."/>
            <person name="Ma J."/>
        </authorList>
    </citation>
    <scope>NUCLEOTIDE SEQUENCE [LARGE SCALE GENOMIC DNA]</scope>
    <source>
        <strain evidence="3">JCM 9377</strain>
    </source>
</reference>
<keyword evidence="1" id="KW-0812">Transmembrane</keyword>
<feature type="transmembrane region" description="Helical" evidence="1">
    <location>
        <begin position="280"/>
        <end position="300"/>
    </location>
</feature>
<accession>A0ABP6QCD8</accession>
<feature type="transmembrane region" description="Helical" evidence="1">
    <location>
        <begin position="107"/>
        <end position="133"/>
    </location>
</feature>
<name>A0ABP6QCD8_9ACTN</name>
<proteinExistence type="predicted"/>
<keyword evidence="3" id="KW-1185">Reference proteome</keyword>